<feature type="chain" id="PRO_5022788617" evidence="2">
    <location>
        <begin position="30"/>
        <end position="131"/>
    </location>
</feature>
<feature type="transmembrane region" description="Helical" evidence="1">
    <location>
        <begin position="39"/>
        <end position="57"/>
    </location>
</feature>
<keyword evidence="2" id="KW-0732">Signal</keyword>
<dbReference type="AlphaFoldDB" id="A0A5B8S4R4"/>
<feature type="signal peptide" evidence="2">
    <location>
        <begin position="1"/>
        <end position="29"/>
    </location>
</feature>
<keyword evidence="1" id="KW-0472">Membrane</keyword>
<feature type="transmembrane region" description="Helical" evidence="1">
    <location>
        <begin position="98"/>
        <end position="119"/>
    </location>
</feature>
<keyword evidence="4" id="KW-1185">Reference proteome</keyword>
<dbReference type="Proteomes" id="UP000321172">
    <property type="component" value="Chromosome"/>
</dbReference>
<dbReference type="KEGG" id="ngf:FRF71_07775"/>
<proteinExistence type="predicted"/>
<name>A0A5B8S4R4_9SPHN</name>
<sequence length="131" mass="14223">MPKIVPTSMVKTRVPLIGLLICLSSPALAEVADKEPTIPQLWMVPAIITAIATFVGLKRPSFALLLLPIALFCAWGQVDELHDPFVGPAIRTELGDAYFTHGYLSAAAGIVGPLIAWAMHRFYRARAKSQL</sequence>
<reference evidence="3 4" key="1">
    <citation type="journal article" date="2013" name="J. Microbiol. Biotechnol.">
        <title>Novosphingobium ginsenosidimutans sp. nov., with the ability to convert ginsenoside.</title>
        <authorList>
            <person name="Kim J.K."/>
            <person name="He D."/>
            <person name="Liu Q.M."/>
            <person name="Park H.Y."/>
            <person name="Jung M.S."/>
            <person name="Yoon M.H."/>
            <person name="Kim S.C."/>
            <person name="Im W.T."/>
        </authorList>
    </citation>
    <scope>NUCLEOTIDE SEQUENCE [LARGE SCALE GENOMIC DNA]</scope>
    <source>
        <strain evidence="3 4">FW-6</strain>
    </source>
</reference>
<keyword evidence="1" id="KW-0812">Transmembrane</keyword>
<organism evidence="3 4">
    <name type="scientific">Novosphingobium ginsenosidimutans</name>
    <dbReference type="NCBI Taxonomy" id="1176536"/>
    <lineage>
        <taxon>Bacteria</taxon>
        <taxon>Pseudomonadati</taxon>
        <taxon>Pseudomonadota</taxon>
        <taxon>Alphaproteobacteria</taxon>
        <taxon>Sphingomonadales</taxon>
        <taxon>Sphingomonadaceae</taxon>
        <taxon>Novosphingobium</taxon>
    </lineage>
</organism>
<keyword evidence="1" id="KW-1133">Transmembrane helix</keyword>
<dbReference type="RefSeq" id="WP_147090074.1">
    <property type="nucleotide sequence ID" value="NZ_BAABJD010000001.1"/>
</dbReference>
<accession>A0A5B8S4R4</accession>
<gene>
    <name evidence="3" type="ORF">FRF71_07775</name>
</gene>
<protein>
    <submittedName>
        <fullName evidence="3">Uncharacterized protein</fullName>
    </submittedName>
</protein>
<feature type="transmembrane region" description="Helical" evidence="1">
    <location>
        <begin position="62"/>
        <end position="78"/>
    </location>
</feature>
<dbReference type="OrthoDB" id="8453303at2"/>
<dbReference type="EMBL" id="CP042345">
    <property type="protein sequence ID" value="QEA16042.1"/>
    <property type="molecule type" value="Genomic_DNA"/>
</dbReference>
<evidence type="ECO:0000313" key="3">
    <source>
        <dbReference type="EMBL" id="QEA16042.1"/>
    </source>
</evidence>
<evidence type="ECO:0000256" key="2">
    <source>
        <dbReference type="SAM" id="SignalP"/>
    </source>
</evidence>
<evidence type="ECO:0000313" key="4">
    <source>
        <dbReference type="Proteomes" id="UP000321172"/>
    </source>
</evidence>
<evidence type="ECO:0000256" key="1">
    <source>
        <dbReference type="SAM" id="Phobius"/>
    </source>
</evidence>